<dbReference type="RefSeq" id="XP_033658731.1">
    <property type="nucleotide sequence ID" value="XM_033796210.1"/>
</dbReference>
<dbReference type="AlphaFoldDB" id="A0A6A6JY96"/>
<evidence type="ECO:0000256" key="1">
    <source>
        <dbReference type="SAM" id="MobiDB-lite"/>
    </source>
</evidence>
<dbReference type="GeneID" id="54549385"/>
<keyword evidence="3" id="KW-1185">Reference proteome</keyword>
<proteinExistence type="predicted"/>
<gene>
    <name evidence="2" type="ORF">EI97DRAFT_389638</name>
</gene>
<organism evidence="2 3">
    <name type="scientific">Westerdykella ornata</name>
    <dbReference type="NCBI Taxonomy" id="318751"/>
    <lineage>
        <taxon>Eukaryota</taxon>
        <taxon>Fungi</taxon>
        <taxon>Dikarya</taxon>
        <taxon>Ascomycota</taxon>
        <taxon>Pezizomycotina</taxon>
        <taxon>Dothideomycetes</taxon>
        <taxon>Pleosporomycetidae</taxon>
        <taxon>Pleosporales</taxon>
        <taxon>Sporormiaceae</taxon>
        <taxon>Westerdykella</taxon>
    </lineage>
</organism>
<dbReference type="OrthoDB" id="5316527at2759"/>
<dbReference type="Proteomes" id="UP000800097">
    <property type="component" value="Unassembled WGS sequence"/>
</dbReference>
<protein>
    <submittedName>
        <fullName evidence="2">Uncharacterized protein</fullName>
    </submittedName>
</protein>
<sequence>MFRSQVLRRGFSIWRGTTTSGVVRSAARNGHQTIQIQPVRIRRPFFTRSRIIGFTVTATTAYAALHWLDQLLDDLEDDEEEEEDAEDEDEDQEWQTVPQKRERDIRSESEDLADDPYDEEELEAILFIPTGFSRPKPRTRYKASDPEWQEYVRLANDPQRIRRMQEDFVVMIRTFFLRSWGTRSPIGDVDPRAGSFLLHLRYPHQPPIEYERPGIEILEDLSVQRSTRPVEEAHHHRLAALLRPVPSAQGLYAHIKGTAARVWDGIRSCLGWSAQDDLHSKEAMSSGLPGSAALIPSKPRLARDPPTGSPAASSGHSAVSPPSSESIEASSQGDTPTRKLLIPLAEIPRLDLGQFHRAFRNENARHQFKHGFSREPQRGAVVVKGEIEIRGSRGSAVALVTGHYDPKKNVFVRVIVDGAEPSFSLYSSRGDP</sequence>
<accession>A0A6A6JY96</accession>
<reference evidence="2" key="1">
    <citation type="journal article" date="2020" name="Stud. Mycol.">
        <title>101 Dothideomycetes genomes: a test case for predicting lifestyles and emergence of pathogens.</title>
        <authorList>
            <person name="Haridas S."/>
            <person name="Albert R."/>
            <person name="Binder M."/>
            <person name="Bloem J."/>
            <person name="Labutti K."/>
            <person name="Salamov A."/>
            <person name="Andreopoulos B."/>
            <person name="Baker S."/>
            <person name="Barry K."/>
            <person name="Bills G."/>
            <person name="Bluhm B."/>
            <person name="Cannon C."/>
            <person name="Castanera R."/>
            <person name="Culley D."/>
            <person name="Daum C."/>
            <person name="Ezra D."/>
            <person name="Gonzalez J."/>
            <person name="Henrissat B."/>
            <person name="Kuo A."/>
            <person name="Liang C."/>
            <person name="Lipzen A."/>
            <person name="Lutzoni F."/>
            <person name="Magnuson J."/>
            <person name="Mondo S."/>
            <person name="Nolan M."/>
            <person name="Ohm R."/>
            <person name="Pangilinan J."/>
            <person name="Park H.-J."/>
            <person name="Ramirez L."/>
            <person name="Alfaro M."/>
            <person name="Sun H."/>
            <person name="Tritt A."/>
            <person name="Yoshinaga Y."/>
            <person name="Zwiers L.-H."/>
            <person name="Turgeon B."/>
            <person name="Goodwin S."/>
            <person name="Spatafora J."/>
            <person name="Crous P."/>
            <person name="Grigoriev I."/>
        </authorList>
    </citation>
    <scope>NUCLEOTIDE SEQUENCE</scope>
    <source>
        <strain evidence="2">CBS 379.55</strain>
    </source>
</reference>
<evidence type="ECO:0000313" key="2">
    <source>
        <dbReference type="EMBL" id="KAF2281194.1"/>
    </source>
</evidence>
<evidence type="ECO:0000313" key="3">
    <source>
        <dbReference type="Proteomes" id="UP000800097"/>
    </source>
</evidence>
<feature type="region of interest" description="Disordered" evidence="1">
    <location>
        <begin position="77"/>
        <end position="115"/>
    </location>
</feature>
<dbReference type="EMBL" id="ML986484">
    <property type="protein sequence ID" value="KAF2281194.1"/>
    <property type="molecule type" value="Genomic_DNA"/>
</dbReference>
<feature type="compositionally biased region" description="Basic and acidic residues" evidence="1">
    <location>
        <begin position="99"/>
        <end position="109"/>
    </location>
</feature>
<name>A0A6A6JY96_WESOR</name>
<feature type="region of interest" description="Disordered" evidence="1">
    <location>
        <begin position="282"/>
        <end position="335"/>
    </location>
</feature>
<feature type="compositionally biased region" description="Acidic residues" evidence="1">
    <location>
        <begin position="77"/>
        <end position="93"/>
    </location>
</feature>
<feature type="compositionally biased region" description="Low complexity" evidence="1">
    <location>
        <begin position="305"/>
        <end position="331"/>
    </location>
</feature>